<dbReference type="Proteomes" id="UP001055149">
    <property type="component" value="Unassembled WGS sequence"/>
</dbReference>
<keyword evidence="9 12" id="KW-1133">Transmembrane helix</keyword>
<keyword evidence="10" id="KW-0408">Iron</keyword>
<name>A0ABQ5JMF3_9LACO</name>
<evidence type="ECO:0000256" key="12">
    <source>
        <dbReference type="SAM" id="Phobius"/>
    </source>
</evidence>
<accession>A0ABQ5JMF3</accession>
<feature type="transmembrane region" description="Helical" evidence="12">
    <location>
        <begin position="6"/>
        <end position="22"/>
    </location>
</feature>
<keyword evidence="7" id="KW-0479">Metal-binding</keyword>
<evidence type="ECO:0000256" key="1">
    <source>
        <dbReference type="ARBA" id="ARBA00004651"/>
    </source>
</evidence>
<comment type="subcellular location">
    <subcellularLocation>
        <location evidence="1">Cell membrane</location>
        <topology evidence="1">Multi-pass membrane protein</topology>
    </subcellularLocation>
</comment>
<organism evidence="13 14">
    <name type="scientific">Ligilactobacillus pabuli</name>
    <dbReference type="NCBI Taxonomy" id="2886039"/>
    <lineage>
        <taxon>Bacteria</taxon>
        <taxon>Bacillati</taxon>
        <taxon>Bacillota</taxon>
        <taxon>Bacilli</taxon>
        <taxon>Lactobacillales</taxon>
        <taxon>Lactobacillaceae</taxon>
        <taxon>Ligilactobacillus</taxon>
    </lineage>
</organism>
<keyword evidence="5" id="KW-0349">Heme</keyword>
<dbReference type="PANTHER" id="PTHR43141:SF5">
    <property type="entry name" value="CYTOCHROME BD-I UBIQUINOL OXIDASE SUBUNIT 2"/>
    <property type="match status" value="1"/>
</dbReference>
<dbReference type="PANTHER" id="PTHR43141">
    <property type="entry name" value="CYTOCHROME BD2 SUBUNIT II"/>
    <property type="match status" value="1"/>
</dbReference>
<evidence type="ECO:0000256" key="2">
    <source>
        <dbReference type="ARBA" id="ARBA00007543"/>
    </source>
</evidence>
<keyword evidence="6 12" id="KW-0812">Transmembrane</keyword>
<gene>
    <name evidence="13" type="primary">cydB</name>
    <name evidence="13" type="ORF">LPAF129_14020</name>
</gene>
<comment type="caution">
    <text evidence="13">The sequence shown here is derived from an EMBL/GenBank/DDBJ whole genome shotgun (WGS) entry which is preliminary data.</text>
</comment>
<evidence type="ECO:0000256" key="10">
    <source>
        <dbReference type="ARBA" id="ARBA00023004"/>
    </source>
</evidence>
<evidence type="ECO:0000256" key="7">
    <source>
        <dbReference type="ARBA" id="ARBA00022723"/>
    </source>
</evidence>
<evidence type="ECO:0000313" key="13">
    <source>
        <dbReference type="EMBL" id="GKS81716.1"/>
    </source>
</evidence>
<evidence type="ECO:0000256" key="5">
    <source>
        <dbReference type="ARBA" id="ARBA00022617"/>
    </source>
</evidence>
<keyword evidence="14" id="KW-1185">Reference proteome</keyword>
<evidence type="ECO:0000256" key="8">
    <source>
        <dbReference type="ARBA" id="ARBA00022982"/>
    </source>
</evidence>
<dbReference type="EMBL" id="BQXH01000012">
    <property type="protein sequence ID" value="GKS81716.1"/>
    <property type="molecule type" value="Genomic_DNA"/>
</dbReference>
<protein>
    <submittedName>
        <fullName evidence="13">Cytochrome c oxidase assembly protein</fullName>
    </submittedName>
</protein>
<evidence type="ECO:0000256" key="11">
    <source>
        <dbReference type="ARBA" id="ARBA00023136"/>
    </source>
</evidence>
<keyword evidence="4" id="KW-1003">Cell membrane</keyword>
<evidence type="ECO:0000313" key="14">
    <source>
        <dbReference type="Proteomes" id="UP001055149"/>
    </source>
</evidence>
<sequence length="343" mass="38484">MTTLQLIWFIIIGVLFAGFFFLEGFDYGVGMSVVTLAKDDDERDQVIASIGPVWDGNEVWLITAGGAMFASFPYWYSALFSGYYLVLFIILFGLIIRGVSFEFRERTSADKKHIWDWTLAIGSFIVPFMFGIMFISLVQGMPLDAHGNVWAGFTDYVNLFSIVGGVALTLLAYLHGLNYIGLKTEWPLRGRVKKYGEVLYPVLYVGLVAFAVLMYFQTDFFDRHLVATLSLLVVIVLLSVIAHIGVLKNKEGLAFTASGLTLVSLVALLFQGLFPRLMISSTNSKFDLLIKNSSSSPYTMKVMTIVVCTMLPIVLLYIGWTYYIFRKRVSTKKTATKVQETSH</sequence>
<keyword evidence="3" id="KW-0813">Transport</keyword>
<dbReference type="RefSeq" id="WP_244055462.1">
    <property type="nucleotide sequence ID" value="NZ_BQXH01000012.1"/>
</dbReference>
<dbReference type="InterPro" id="IPR003317">
    <property type="entry name" value="Cyt-d_oxidase_su2"/>
</dbReference>
<keyword evidence="11 12" id="KW-0472">Membrane</keyword>
<feature type="transmembrane region" description="Helical" evidence="12">
    <location>
        <begin position="253"/>
        <end position="274"/>
    </location>
</feature>
<evidence type="ECO:0000256" key="3">
    <source>
        <dbReference type="ARBA" id="ARBA00022448"/>
    </source>
</evidence>
<dbReference type="Pfam" id="PF02322">
    <property type="entry name" value="Cyt_bd_oxida_II"/>
    <property type="match status" value="1"/>
</dbReference>
<dbReference type="PIRSF" id="PIRSF000267">
    <property type="entry name" value="Cyt_oxidse_sub2"/>
    <property type="match status" value="1"/>
</dbReference>
<feature type="transmembrane region" description="Helical" evidence="12">
    <location>
        <begin position="198"/>
        <end position="218"/>
    </location>
</feature>
<evidence type="ECO:0000256" key="6">
    <source>
        <dbReference type="ARBA" id="ARBA00022692"/>
    </source>
</evidence>
<proteinExistence type="inferred from homology"/>
<keyword evidence="8" id="KW-0249">Electron transport</keyword>
<evidence type="ECO:0000256" key="4">
    <source>
        <dbReference type="ARBA" id="ARBA00022475"/>
    </source>
</evidence>
<dbReference type="NCBIfam" id="TIGR00203">
    <property type="entry name" value="cydB"/>
    <property type="match status" value="1"/>
</dbReference>
<feature type="transmembrane region" description="Helical" evidence="12">
    <location>
        <begin position="115"/>
        <end position="136"/>
    </location>
</feature>
<feature type="transmembrane region" description="Helical" evidence="12">
    <location>
        <begin position="302"/>
        <end position="325"/>
    </location>
</feature>
<feature type="transmembrane region" description="Helical" evidence="12">
    <location>
        <begin position="156"/>
        <end position="177"/>
    </location>
</feature>
<feature type="transmembrane region" description="Helical" evidence="12">
    <location>
        <begin position="224"/>
        <end position="246"/>
    </location>
</feature>
<feature type="transmembrane region" description="Helical" evidence="12">
    <location>
        <begin position="82"/>
        <end position="103"/>
    </location>
</feature>
<reference evidence="13" key="1">
    <citation type="journal article" date="2022" name="Int. J. Syst. Evol. Microbiol.">
        <title>A novel species of lactic acid bacteria, Ligilactobacillus pabuli sp. nov., isolated from alfalfa silage.</title>
        <authorList>
            <person name="Tohno M."/>
            <person name="Tanizawa Y."/>
            <person name="Sawada H."/>
            <person name="Sakamoto M."/>
            <person name="Ohkuma M."/>
            <person name="Kobayashi H."/>
        </authorList>
    </citation>
    <scope>NUCLEOTIDE SEQUENCE</scope>
    <source>
        <strain evidence="13">AF129</strain>
    </source>
</reference>
<evidence type="ECO:0000256" key="9">
    <source>
        <dbReference type="ARBA" id="ARBA00022989"/>
    </source>
</evidence>
<comment type="similarity">
    <text evidence="2">Belongs to the cytochrome ubiquinol oxidase subunit 2 family.</text>
</comment>